<feature type="region of interest" description="Disordered" evidence="1">
    <location>
        <begin position="48"/>
        <end position="69"/>
    </location>
</feature>
<comment type="caution">
    <text evidence="2">The sequence shown here is derived from an EMBL/GenBank/DDBJ whole genome shotgun (WGS) entry which is preliminary data.</text>
</comment>
<keyword evidence="3" id="KW-1185">Reference proteome</keyword>
<protein>
    <submittedName>
        <fullName evidence="2">Uncharacterized protein</fullName>
    </submittedName>
</protein>
<organism evidence="2 3">
    <name type="scientific">Parelaphostrongylus tenuis</name>
    <name type="common">Meningeal worm</name>
    <dbReference type="NCBI Taxonomy" id="148309"/>
    <lineage>
        <taxon>Eukaryota</taxon>
        <taxon>Metazoa</taxon>
        <taxon>Ecdysozoa</taxon>
        <taxon>Nematoda</taxon>
        <taxon>Chromadorea</taxon>
        <taxon>Rhabditida</taxon>
        <taxon>Rhabditina</taxon>
        <taxon>Rhabditomorpha</taxon>
        <taxon>Strongyloidea</taxon>
        <taxon>Metastrongylidae</taxon>
        <taxon>Parelaphostrongylus</taxon>
    </lineage>
</organism>
<dbReference type="AlphaFoldDB" id="A0AAD5N2E2"/>
<proteinExistence type="predicted"/>
<evidence type="ECO:0000313" key="3">
    <source>
        <dbReference type="Proteomes" id="UP001196413"/>
    </source>
</evidence>
<dbReference type="Proteomes" id="UP001196413">
    <property type="component" value="Unassembled WGS sequence"/>
</dbReference>
<evidence type="ECO:0000256" key="1">
    <source>
        <dbReference type="SAM" id="MobiDB-lite"/>
    </source>
</evidence>
<feature type="compositionally biased region" description="Basic and acidic residues" evidence="1">
    <location>
        <begin position="60"/>
        <end position="69"/>
    </location>
</feature>
<gene>
    <name evidence="2" type="ORF">KIN20_018745</name>
</gene>
<dbReference type="EMBL" id="JAHQIW010003733">
    <property type="protein sequence ID" value="KAJ1359917.1"/>
    <property type="molecule type" value="Genomic_DNA"/>
</dbReference>
<evidence type="ECO:0000313" key="2">
    <source>
        <dbReference type="EMBL" id="KAJ1359917.1"/>
    </source>
</evidence>
<accession>A0AAD5N2E2</accession>
<name>A0AAD5N2E2_PARTN</name>
<sequence>MASSIVPCFWRYCTAQATRTSTWASQTALVTSLGHDSSITRIDLTRPLSQNYDGNTARGGVKELDTPSP</sequence>
<reference evidence="2" key="1">
    <citation type="submission" date="2021-06" db="EMBL/GenBank/DDBJ databases">
        <title>Parelaphostrongylus tenuis whole genome reference sequence.</title>
        <authorList>
            <person name="Garwood T.J."/>
            <person name="Larsen P.A."/>
            <person name="Fountain-Jones N.M."/>
            <person name="Garbe J.R."/>
            <person name="Macchietto M.G."/>
            <person name="Kania S.A."/>
            <person name="Gerhold R.W."/>
            <person name="Richards J.E."/>
            <person name="Wolf T.M."/>
        </authorList>
    </citation>
    <scope>NUCLEOTIDE SEQUENCE</scope>
    <source>
        <strain evidence="2">MNPRO001-30</strain>
        <tissue evidence="2">Meninges</tissue>
    </source>
</reference>